<keyword evidence="5 7" id="KW-1133">Transmembrane helix</keyword>
<evidence type="ECO:0000313" key="8">
    <source>
        <dbReference type="EMBL" id="MPM29186.1"/>
    </source>
</evidence>
<evidence type="ECO:0000256" key="2">
    <source>
        <dbReference type="ARBA" id="ARBA00006386"/>
    </source>
</evidence>
<dbReference type="Pfam" id="PF03773">
    <property type="entry name" value="ArsP_1"/>
    <property type="match status" value="1"/>
</dbReference>
<sequence>MKKILFAMKRYRVFLLAFLAVCAIGAVNPVVGAATFRTAGSQVIQMLMVVPPIFILLGLLDVWVPRETMVKYMGEGSGIRGVVLAFLIGSFAAGPLYGAFPIAAVLMRKGVKFTNLMIFIGAWSTTKVPMLLFEMRYMGLRFTLVRLVVNVIGIVLIANLLARLVGQAEVERVYRQAEKL</sequence>
<dbReference type="InterPro" id="IPR005524">
    <property type="entry name" value="DUF318"/>
</dbReference>
<feature type="transmembrane region" description="Helical" evidence="7">
    <location>
        <begin position="144"/>
        <end position="165"/>
    </location>
</feature>
<keyword evidence="3" id="KW-1003">Cell membrane</keyword>
<evidence type="ECO:0008006" key="9">
    <source>
        <dbReference type="Google" id="ProtNLM"/>
    </source>
</evidence>
<feature type="transmembrane region" description="Helical" evidence="7">
    <location>
        <begin position="113"/>
        <end position="132"/>
    </location>
</feature>
<organism evidence="8">
    <name type="scientific">bioreactor metagenome</name>
    <dbReference type="NCBI Taxonomy" id="1076179"/>
    <lineage>
        <taxon>unclassified sequences</taxon>
        <taxon>metagenomes</taxon>
        <taxon>ecological metagenomes</taxon>
    </lineage>
</organism>
<comment type="caution">
    <text evidence="8">The sequence shown here is derived from an EMBL/GenBank/DDBJ whole genome shotgun (WGS) entry which is preliminary data.</text>
</comment>
<keyword evidence="6 7" id="KW-0472">Membrane</keyword>
<name>A0A644YL10_9ZZZZ</name>
<feature type="transmembrane region" description="Helical" evidence="7">
    <location>
        <begin position="42"/>
        <end position="64"/>
    </location>
</feature>
<evidence type="ECO:0000256" key="7">
    <source>
        <dbReference type="SAM" id="Phobius"/>
    </source>
</evidence>
<evidence type="ECO:0000256" key="5">
    <source>
        <dbReference type="ARBA" id="ARBA00022989"/>
    </source>
</evidence>
<feature type="transmembrane region" description="Helical" evidence="7">
    <location>
        <begin position="84"/>
        <end position="107"/>
    </location>
</feature>
<keyword evidence="4 7" id="KW-0812">Transmembrane</keyword>
<evidence type="ECO:0000256" key="4">
    <source>
        <dbReference type="ARBA" id="ARBA00022692"/>
    </source>
</evidence>
<comment type="subcellular location">
    <subcellularLocation>
        <location evidence="1">Cell membrane</location>
        <topology evidence="1">Multi-pass membrane protein</topology>
    </subcellularLocation>
</comment>
<accession>A0A644YL10</accession>
<evidence type="ECO:0000256" key="1">
    <source>
        <dbReference type="ARBA" id="ARBA00004651"/>
    </source>
</evidence>
<evidence type="ECO:0000256" key="6">
    <source>
        <dbReference type="ARBA" id="ARBA00023136"/>
    </source>
</evidence>
<reference evidence="8" key="1">
    <citation type="submission" date="2019-08" db="EMBL/GenBank/DDBJ databases">
        <authorList>
            <person name="Kucharzyk K."/>
            <person name="Murdoch R.W."/>
            <person name="Higgins S."/>
            <person name="Loffler F."/>
        </authorList>
    </citation>
    <scope>NUCLEOTIDE SEQUENCE</scope>
</reference>
<comment type="similarity">
    <text evidence="2">Belongs to the UPF0718 family.</text>
</comment>
<gene>
    <name evidence="8" type="ORF">SDC9_75726</name>
</gene>
<dbReference type="GO" id="GO:0005886">
    <property type="term" value="C:plasma membrane"/>
    <property type="evidence" value="ECO:0007669"/>
    <property type="project" value="UniProtKB-SubCell"/>
</dbReference>
<protein>
    <recommendedName>
        <fullName evidence="9">Permease</fullName>
    </recommendedName>
</protein>
<dbReference type="EMBL" id="VSSQ01005446">
    <property type="protein sequence ID" value="MPM29186.1"/>
    <property type="molecule type" value="Genomic_DNA"/>
</dbReference>
<evidence type="ECO:0000256" key="3">
    <source>
        <dbReference type="ARBA" id="ARBA00022475"/>
    </source>
</evidence>
<proteinExistence type="inferred from homology"/>
<dbReference type="AlphaFoldDB" id="A0A644YL10"/>